<dbReference type="Pfam" id="PF23665">
    <property type="entry name" value="CDCP1_CUB_6"/>
    <property type="match status" value="1"/>
</dbReference>
<dbReference type="Pfam" id="PF23668">
    <property type="entry name" value="CUB_CDCP1_2"/>
    <property type="match status" value="2"/>
</dbReference>
<name>A0A3B4BIK8_9GOBI</name>
<feature type="region of interest" description="Disordered" evidence="1">
    <location>
        <begin position="820"/>
        <end position="872"/>
    </location>
</feature>
<sequence length="872" mass="97420">MTVNLPRTGAPCKISPRGVSVILRKVRNQPRTTREELVNDLKRAGITVSKVTVSNTVRHHGLKSCMARKVHLLKPAHVQARLKFANDHLDDPEESWEKVMWSDETKTELFNSTHPVWRKKNDDEYHPKKTIPTVKHGGGNIMLWGCSSAHGTGRLHCIKERMTGAMYCEILGNNLLPSTNSNFDNLLSLNRQFVWNIKAANPKSARINFGTTGLRQIQPSQSCPDLHVYTYEVSEDSANVLVGKYCRTGPITKAQVSINIVERLTIIYERSSKKSLAKISMFLPQGHSSLELFSPNYPGNFPDDKVMEWYFEVPAKHQTSIQLFNLTQPQCVEKEPALEYHDMFRIGLVASLTEAQPVQSEGGFTMTLRNCKMDKARANTPGLSTSFKVSLNPSSDCIMRHRSVPIDQTTLNPGSITQLTFEDCQPEDIQITATENLGVLKCFIMLLPLTTLSFLVCSQGRQCYKLYLSVPSLPQCLPASLSNMTWALRLPLHGTMELGCASGTLMQVLPGQPCNDSILIKMTGDDGSSIGTFCRGGFITKLQIHTNMSITVTGRNGKELVPSTILRARIKDEIAESYIFRVSPMRNIPLFLATPGWPKGMKSSSTVSWIVTVPPKMEAHLLFTNLSQPKCSSHHTGIKIRRLGHTEDDYSRREDEKPQREITVSGSFFLNMSNCIPERGDFSVLAKVTLHRSQMLIIIASVVAALLVLFIVILVVVCLVIRKKKKTLNQQTSIYNPNGTSFLPGQNGFPRSQEDDDEHVYDYIEDSLVYSHLLRKGEQMGVYGKAETAPGHTDTQNPLVARQTGTVDMEVGTYQDFLHEQRPELPKRPPTHMQPMVDNELYDIGEGEEKSSAQQPQVEPEGGGQDRGESRA</sequence>
<dbReference type="InterPro" id="IPR056269">
    <property type="entry name" value="CUB_CDCP1_2nd_5th"/>
</dbReference>
<evidence type="ECO:0000259" key="4">
    <source>
        <dbReference type="Pfam" id="PF23665"/>
    </source>
</evidence>
<proteinExistence type="predicted"/>
<keyword evidence="2" id="KW-0472">Membrane</keyword>
<feature type="transmembrane region" description="Helical" evidence="2">
    <location>
        <begin position="695"/>
        <end position="721"/>
    </location>
</feature>
<feature type="domain" description="CDCP1 second and fifth CUB" evidence="5">
    <location>
        <begin position="470"/>
        <end position="563"/>
    </location>
</feature>
<evidence type="ECO:0000313" key="7">
    <source>
        <dbReference type="Proteomes" id="UP000261520"/>
    </source>
</evidence>
<dbReference type="InterPro" id="IPR002492">
    <property type="entry name" value="Transposase_Tc1-like"/>
</dbReference>
<feature type="domain" description="Transposase Tc1-like" evidence="3">
    <location>
        <begin position="22"/>
        <end position="90"/>
    </location>
</feature>
<feature type="domain" description="CDCP1 second and fifth CUB" evidence="5">
    <location>
        <begin position="181"/>
        <end position="280"/>
    </location>
</feature>
<evidence type="ECO:0000256" key="2">
    <source>
        <dbReference type="SAM" id="Phobius"/>
    </source>
</evidence>
<reference evidence="6" key="1">
    <citation type="submission" date="2025-08" db="UniProtKB">
        <authorList>
            <consortium name="Ensembl"/>
        </authorList>
    </citation>
    <scope>IDENTIFICATION</scope>
</reference>
<organism evidence="6 7">
    <name type="scientific">Periophthalmus magnuspinnatus</name>
    <dbReference type="NCBI Taxonomy" id="409849"/>
    <lineage>
        <taxon>Eukaryota</taxon>
        <taxon>Metazoa</taxon>
        <taxon>Chordata</taxon>
        <taxon>Craniata</taxon>
        <taxon>Vertebrata</taxon>
        <taxon>Euteleostomi</taxon>
        <taxon>Actinopterygii</taxon>
        <taxon>Neopterygii</taxon>
        <taxon>Teleostei</taxon>
        <taxon>Neoteleostei</taxon>
        <taxon>Acanthomorphata</taxon>
        <taxon>Gobiaria</taxon>
        <taxon>Gobiiformes</taxon>
        <taxon>Gobioidei</taxon>
        <taxon>Gobiidae</taxon>
        <taxon>Oxudercinae</taxon>
        <taxon>Periophthalmus</taxon>
    </lineage>
</organism>
<dbReference type="PANTHER" id="PTHR14477:SF1">
    <property type="entry name" value="CUB DOMAIN-CONTAINING PROTEIN 1"/>
    <property type="match status" value="1"/>
</dbReference>
<dbReference type="Ensembl" id="ENSPMGT00000030083.1">
    <property type="protein sequence ID" value="ENSPMGP00000028255.1"/>
    <property type="gene ID" value="ENSPMGG00000022743.1"/>
</dbReference>
<dbReference type="AlphaFoldDB" id="A0A3B4BIK8"/>
<dbReference type="InterPro" id="IPR038811">
    <property type="entry name" value="CDCP1"/>
</dbReference>
<accession>A0A3B4BIK8</accession>
<dbReference type="InterPro" id="IPR036397">
    <property type="entry name" value="RNaseH_sf"/>
</dbReference>
<reference evidence="6" key="2">
    <citation type="submission" date="2025-09" db="UniProtKB">
        <authorList>
            <consortium name="Ensembl"/>
        </authorList>
    </citation>
    <scope>IDENTIFICATION</scope>
</reference>
<evidence type="ECO:0000256" key="1">
    <source>
        <dbReference type="SAM" id="MobiDB-lite"/>
    </source>
</evidence>
<feature type="domain" description="CDCP1 third and sixth CUB" evidence="4">
    <location>
        <begin position="576"/>
        <end position="688"/>
    </location>
</feature>
<dbReference type="Gene3D" id="3.30.420.10">
    <property type="entry name" value="Ribonuclease H-like superfamily/Ribonuclease H"/>
    <property type="match status" value="1"/>
</dbReference>
<dbReference type="Proteomes" id="UP000261520">
    <property type="component" value="Unplaced"/>
</dbReference>
<dbReference type="InterPro" id="IPR056266">
    <property type="entry name" value="CDCP1_CUB_3rd_6th"/>
</dbReference>
<dbReference type="GO" id="GO:0015074">
    <property type="term" value="P:DNA integration"/>
    <property type="evidence" value="ECO:0007669"/>
    <property type="project" value="InterPro"/>
</dbReference>
<dbReference type="GO" id="GO:0003677">
    <property type="term" value="F:DNA binding"/>
    <property type="evidence" value="ECO:0007669"/>
    <property type="project" value="InterPro"/>
</dbReference>
<dbReference type="Pfam" id="PF01498">
    <property type="entry name" value="HTH_Tnp_Tc3_2"/>
    <property type="match status" value="1"/>
</dbReference>
<evidence type="ECO:0000313" key="6">
    <source>
        <dbReference type="Ensembl" id="ENSPMGP00000028255.1"/>
    </source>
</evidence>
<keyword evidence="2" id="KW-1133">Transmembrane helix</keyword>
<dbReference type="PANTHER" id="PTHR14477">
    <property type="entry name" value="CUB DOMAIN-CONTAINING PROTEIN 1"/>
    <property type="match status" value="1"/>
</dbReference>
<keyword evidence="7" id="KW-1185">Reference proteome</keyword>
<keyword evidence="2" id="KW-0812">Transmembrane</keyword>
<protein>
    <submittedName>
        <fullName evidence="6">Uncharacterized protein</fullName>
    </submittedName>
</protein>
<dbReference type="STRING" id="409849.ENSPMGP00000028255"/>
<dbReference type="GO" id="GO:0006313">
    <property type="term" value="P:DNA transposition"/>
    <property type="evidence" value="ECO:0007669"/>
    <property type="project" value="InterPro"/>
</dbReference>
<evidence type="ECO:0000259" key="3">
    <source>
        <dbReference type="Pfam" id="PF01498"/>
    </source>
</evidence>
<evidence type="ECO:0000259" key="5">
    <source>
        <dbReference type="Pfam" id="PF23668"/>
    </source>
</evidence>